<protein>
    <submittedName>
        <fullName evidence="1">Uncharacterized protein</fullName>
    </submittedName>
</protein>
<gene>
    <name evidence="1" type="ORF">DPMN_058401</name>
</gene>
<comment type="caution">
    <text evidence="1">The sequence shown here is derived from an EMBL/GenBank/DDBJ whole genome shotgun (WGS) entry which is preliminary data.</text>
</comment>
<evidence type="ECO:0000313" key="2">
    <source>
        <dbReference type="Proteomes" id="UP000828390"/>
    </source>
</evidence>
<dbReference type="EMBL" id="JAIWYP010000013">
    <property type="protein sequence ID" value="KAH3715689.1"/>
    <property type="molecule type" value="Genomic_DNA"/>
</dbReference>
<dbReference type="AlphaFoldDB" id="A0A9D4C1Z3"/>
<reference evidence="1" key="1">
    <citation type="journal article" date="2019" name="bioRxiv">
        <title>The Genome of the Zebra Mussel, Dreissena polymorpha: A Resource for Invasive Species Research.</title>
        <authorList>
            <person name="McCartney M.A."/>
            <person name="Auch B."/>
            <person name="Kono T."/>
            <person name="Mallez S."/>
            <person name="Zhang Y."/>
            <person name="Obille A."/>
            <person name="Becker A."/>
            <person name="Abrahante J.E."/>
            <person name="Garbe J."/>
            <person name="Badalamenti J.P."/>
            <person name="Herman A."/>
            <person name="Mangelson H."/>
            <person name="Liachko I."/>
            <person name="Sullivan S."/>
            <person name="Sone E.D."/>
            <person name="Koren S."/>
            <person name="Silverstein K.A.T."/>
            <person name="Beckman K.B."/>
            <person name="Gohl D.M."/>
        </authorList>
    </citation>
    <scope>NUCLEOTIDE SEQUENCE</scope>
    <source>
        <strain evidence="1">Duluth1</strain>
        <tissue evidence="1">Whole animal</tissue>
    </source>
</reference>
<accession>A0A9D4C1Z3</accession>
<reference evidence="1" key="2">
    <citation type="submission" date="2020-11" db="EMBL/GenBank/DDBJ databases">
        <authorList>
            <person name="McCartney M.A."/>
            <person name="Auch B."/>
            <person name="Kono T."/>
            <person name="Mallez S."/>
            <person name="Becker A."/>
            <person name="Gohl D.M."/>
            <person name="Silverstein K.A.T."/>
            <person name="Koren S."/>
            <person name="Bechman K.B."/>
            <person name="Herman A."/>
            <person name="Abrahante J.E."/>
            <person name="Garbe J."/>
        </authorList>
    </citation>
    <scope>NUCLEOTIDE SEQUENCE</scope>
    <source>
        <strain evidence="1">Duluth1</strain>
        <tissue evidence="1">Whole animal</tissue>
    </source>
</reference>
<sequence length="76" mass="8391">MFNDSTGRSSTANSYCCTGCPSINSVSYANPARLPSRFSSFIFGMRRRRFSRTSGGNCSKTLKLVPLSSGHWLIFN</sequence>
<organism evidence="1 2">
    <name type="scientific">Dreissena polymorpha</name>
    <name type="common">Zebra mussel</name>
    <name type="synonym">Mytilus polymorpha</name>
    <dbReference type="NCBI Taxonomy" id="45954"/>
    <lineage>
        <taxon>Eukaryota</taxon>
        <taxon>Metazoa</taxon>
        <taxon>Spiralia</taxon>
        <taxon>Lophotrochozoa</taxon>
        <taxon>Mollusca</taxon>
        <taxon>Bivalvia</taxon>
        <taxon>Autobranchia</taxon>
        <taxon>Heteroconchia</taxon>
        <taxon>Euheterodonta</taxon>
        <taxon>Imparidentia</taxon>
        <taxon>Neoheterodontei</taxon>
        <taxon>Myida</taxon>
        <taxon>Dreissenoidea</taxon>
        <taxon>Dreissenidae</taxon>
        <taxon>Dreissena</taxon>
    </lineage>
</organism>
<name>A0A9D4C1Z3_DREPO</name>
<dbReference type="Proteomes" id="UP000828390">
    <property type="component" value="Unassembled WGS sequence"/>
</dbReference>
<keyword evidence="2" id="KW-1185">Reference proteome</keyword>
<proteinExistence type="predicted"/>
<evidence type="ECO:0000313" key="1">
    <source>
        <dbReference type="EMBL" id="KAH3715689.1"/>
    </source>
</evidence>